<organism evidence="20 21">
    <name type="scientific">Stephania yunnanensis</name>
    <dbReference type="NCBI Taxonomy" id="152371"/>
    <lineage>
        <taxon>Eukaryota</taxon>
        <taxon>Viridiplantae</taxon>
        <taxon>Streptophyta</taxon>
        <taxon>Embryophyta</taxon>
        <taxon>Tracheophyta</taxon>
        <taxon>Spermatophyta</taxon>
        <taxon>Magnoliopsida</taxon>
        <taxon>Ranunculales</taxon>
        <taxon>Menispermaceae</taxon>
        <taxon>Menispermoideae</taxon>
        <taxon>Cissampelideae</taxon>
        <taxon>Stephania</taxon>
    </lineage>
</organism>
<dbReference type="SUPFAM" id="SSF49441">
    <property type="entry name" value="Cytochrome f, large domain"/>
    <property type="match status" value="1"/>
</dbReference>
<comment type="caution">
    <text evidence="20">The sequence shown here is derived from an EMBL/GenBank/DDBJ whole genome shotgun (WGS) entry which is preliminary data.</text>
</comment>
<dbReference type="PROSITE" id="PS51010">
    <property type="entry name" value="CYTF"/>
    <property type="match status" value="1"/>
</dbReference>
<keyword evidence="8 17" id="KW-0479">Metal-binding</keyword>
<keyword evidence="21" id="KW-1185">Reference proteome</keyword>
<dbReference type="FunFam" id="2.60.40.830:FF:000002">
    <property type="entry name" value="Cytochrome f"/>
    <property type="match status" value="1"/>
</dbReference>
<feature type="domain" description="Cytochrome f large" evidence="19">
    <location>
        <begin position="23"/>
        <end position="123"/>
    </location>
</feature>
<evidence type="ECO:0000259" key="19">
    <source>
        <dbReference type="Pfam" id="PF16639"/>
    </source>
</evidence>
<evidence type="ECO:0000313" key="21">
    <source>
        <dbReference type="Proteomes" id="UP001420932"/>
    </source>
</evidence>
<dbReference type="PANTHER" id="PTHR33288">
    <property type="match status" value="1"/>
</dbReference>
<evidence type="ECO:0000256" key="2">
    <source>
        <dbReference type="ARBA" id="ARBA00008923"/>
    </source>
</evidence>
<feature type="binding site" description="axial binding residue" evidence="17">
    <location>
        <position position="47"/>
    </location>
    <ligand>
        <name>heme</name>
        <dbReference type="ChEBI" id="CHEBI:30413"/>
    </ligand>
    <ligandPart>
        <name>Fe</name>
        <dbReference type="ChEBI" id="CHEBI:18248"/>
    </ligandPart>
</feature>
<keyword evidence="14 18" id="KW-0472">Membrane</keyword>
<dbReference type="Proteomes" id="UP001420932">
    <property type="component" value="Unassembled WGS sequence"/>
</dbReference>
<comment type="function">
    <text evidence="1">Component of the cytochrome b6-f complex, which mediates electron transfer between photosystem II (PSII) and photosystem I (PSI), cyclic electron flow around PSI, and state transitions.</text>
</comment>
<reference evidence="20 21" key="1">
    <citation type="submission" date="2024-01" db="EMBL/GenBank/DDBJ databases">
        <title>Genome assemblies of Stephania.</title>
        <authorList>
            <person name="Yang L."/>
        </authorList>
    </citation>
    <scope>NUCLEOTIDE SEQUENCE [LARGE SCALE GENOMIC DNA]</scope>
    <source>
        <strain evidence="20">YNDBR</strain>
        <tissue evidence="20">Leaf</tissue>
    </source>
</reference>
<dbReference type="InterPro" id="IPR036826">
    <property type="entry name" value="Cyt_f_lg_dom_sf"/>
</dbReference>
<keyword evidence="6 17" id="KW-0349">Heme</keyword>
<keyword evidence="13" id="KW-0793">Thylakoid</keyword>
<dbReference type="Gene3D" id="2.60.40.830">
    <property type="entry name" value="Cytochrome f large domain"/>
    <property type="match status" value="2"/>
</dbReference>
<evidence type="ECO:0000256" key="12">
    <source>
        <dbReference type="ARBA" id="ARBA00023004"/>
    </source>
</evidence>
<evidence type="ECO:0000313" key="20">
    <source>
        <dbReference type="EMBL" id="KAK9082302.1"/>
    </source>
</evidence>
<evidence type="ECO:0000256" key="17">
    <source>
        <dbReference type="PIRSR" id="PIRSR602325-50"/>
    </source>
</evidence>
<dbReference type="Gene3D" id="1.20.5.700">
    <property type="entry name" value="Single helix bin"/>
    <property type="match status" value="1"/>
</dbReference>
<evidence type="ECO:0000256" key="8">
    <source>
        <dbReference type="ARBA" id="ARBA00022723"/>
    </source>
</evidence>
<evidence type="ECO:0000256" key="13">
    <source>
        <dbReference type="ARBA" id="ARBA00023078"/>
    </source>
</evidence>
<dbReference type="GO" id="GO:0015979">
    <property type="term" value="P:photosynthesis"/>
    <property type="evidence" value="ECO:0007669"/>
    <property type="project" value="UniProtKB-KW"/>
</dbReference>
<dbReference type="Pfam" id="PF01333">
    <property type="entry name" value="Apocytochr_F_C"/>
    <property type="match status" value="1"/>
</dbReference>
<evidence type="ECO:0000256" key="4">
    <source>
        <dbReference type="ARBA" id="ARBA00022448"/>
    </source>
</evidence>
<dbReference type="SUPFAM" id="SSF103431">
    <property type="entry name" value="Cytochrome f subunit of the cytochrome b6f complex, transmembrane anchor"/>
    <property type="match status" value="1"/>
</dbReference>
<evidence type="ECO:0000256" key="14">
    <source>
        <dbReference type="ARBA" id="ARBA00023136"/>
    </source>
</evidence>
<evidence type="ECO:0000256" key="7">
    <source>
        <dbReference type="ARBA" id="ARBA00022692"/>
    </source>
</evidence>
<keyword evidence="9" id="KW-0732">Signal</keyword>
<evidence type="ECO:0000256" key="9">
    <source>
        <dbReference type="ARBA" id="ARBA00022729"/>
    </source>
</evidence>
<keyword evidence="10" id="KW-0249">Electron transport</keyword>
<evidence type="ECO:0000256" key="5">
    <source>
        <dbReference type="ARBA" id="ARBA00022531"/>
    </source>
</evidence>
<dbReference type="InterPro" id="IPR024094">
    <property type="entry name" value="Cyt_f_lg_dom"/>
</dbReference>
<comment type="subunit">
    <text evidence="15">The 4 large subunits of the cytochrome b6-f complex are cytochrome b6, subunit IV (17 kDa polypeptide, PetD), cytochrome f and the Rieske protein, while the 4 small subunits are PetG, PetL, PetM and PetN. The complex functions as a dimer.</text>
</comment>
<dbReference type="InterPro" id="IPR011054">
    <property type="entry name" value="Rudment_hybrid_motif"/>
</dbReference>
<evidence type="ECO:0000256" key="18">
    <source>
        <dbReference type="SAM" id="Phobius"/>
    </source>
</evidence>
<dbReference type="Gene3D" id="2.40.50.100">
    <property type="match status" value="1"/>
</dbReference>
<feature type="binding site" description="covalent" evidence="17">
    <location>
        <position position="43"/>
    </location>
    <ligand>
        <name>heme</name>
        <dbReference type="ChEBI" id="CHEBI:30413"/>
    </ligand>
</feature>
<keyword evidence="12 17" id="KW-0408">Iron</keyword>
<evidence type="ECO:0000256" key="10">
    <source>
        <dbReference type="ARBA" id="ARBA00022982"/>
    </source>
</evidence>
<dbReference type="FunFam" id="1.20.5.700:FF:000001">
    <property type="entry name" value="Cytochrome f"/>
    <property type="match status" value="1"/>
</dbReference>
<dbReference type="GO" id="GO:0020037">
    <property type="term" value="F:heme binding"/>
    <property type="evidence" value="ECO:0007669"/>
    <property type="project" value="InterPro"/>
</dbReference>
<sequence>MTRSISVSIIIYVITQTSISHAYPIFAQQGYENPREATGRIVCANCHLANKPVDIEVPQAVLPDTVFEAVVRIPYDMQVKQVLANGKKGALNVGAVLILPEGFELAPPDRISPEIKEKMGNLGRGQIYPDGSKSNNTVYNATAAGVVSKIVRKERKGGSEITIKEASDGHQVVDLVPPGPELLVSEGESIKLDQPLTSNPNVGGFGQGDAEIVLQDPSRVQGLFFFLASVILAQIFLVLKKKQFEKVQLFEMNF</sequence>
<dbReference type="InterPro" id="IPR002325">
    <property type="entry name" value="Cyt_f"/>
</dbReference>
<evidence type="ECO:0000256" key="11">
    <source>
        <dbReference type="ARBA" id="ARBA00022989"/>
    </source>
</evidence>
<keyword evidence="5" id="KW-0602">Photosynthesis</keyword>
<feature type="transmembrane region" description="Helical" evidence="18">
    <location>
        <begin position="222"/>
        <end position="239"/>
    </location>
</feature>
<evidence type="ECO:0000256" key="6">
    <source>
        <dbReference type="ARBA" id="ARBA00022617"/>
    </source>
</evidence>
<gene>
    <name evidence="20" type="ORF">Syun_031760</name>
</gene>
<proteinExistence type="inferred from homology"/>
<protein>
    <recommendedName>
        <fullName evidence="3">Cytochrome f</fullName>
    </recommendedName>
</protein>
<feature type="binding site" description="covalent" evidence="17">
    <location>
        <position position="46"/>
    </location>
    <ligand>
        <name>heme</name>
        <dbReference type="ChEBI" id="CHEBI:30413"/>
    </ligand>
</feature>
<keyword evidence="7 18" id="KW-0812">Transmembrane</keyword>
<comment type="similarity">
    <text evidence="2">Belongs to the cytochrome f family.</text>
</comment>
<accession>A0AAP0HF12</accession>
<dbReference type="InterPro" id="IPR024058">
    <property type="entry name" value="Cyt-f_TM"/>
</dbReference>
<keyword evidence="4" id="KW-0813">Transport</keyword>
<comment type="subcellular location">
    <subcellularLocation>
        <location evidence="16">Plastid thylakoid membrane</location>
        <topology evidence="16">Single-pass membrane protein</topology>
    </subcellularLocation>
</comment>
<dbReference type="EMBL" id="JBBNAF010000030">
    <property type="protein sequence ID" value="KAK9082302.1"/>
    <property type="molecule type" value="Genomic_DNA"/>
</dbReference>
<dbReference type="SUPFAM" id="SSF51246">
    <property type="entry name" value="Rudiment single hybrid motif"/>
    <property type="match status" value="1"/>
</dbReference>
<evidence type="ECO:0000256" key="15">
    <source>
        <dbReference type="ARBA" id="ARBA00025834"/>
    </source>
</evidence>
<dbReference type="GO" id="GO:0005506">
    <property type="term" value="F:iron ion binding"/>
    <property type="evidence" value="ECO:0007669"/>
    <property type="project" value="InterPro"/>
</dbReference>
<evidence type="ECO:0000256" key="3">
    <source>
        <dbReference type="ARBA" id="ARBA00013528"/>
    </source>
</evidence>
<dbReference type="PRINTS" id="PR00610">
    <property type="entry name" value="CYTOCHROMEF"/>
</dbReference>
<keyword evidence="11 18" id="KW-1133">Transmembrane helix</keyword>
<dbReference type="FunFam" id="2.40.50.100:FF:000007">
    <property type="entry name" value="Cytochrome f"/>
    <property type="match status" value="1"/>
</dbReference>
<comment type="cofactor">
    <cofactor evidence="17">
        <name>heme</name>
        <dbReference type="ChEBI" id="CHEBI:30413"/>
    </cofactor>
    <text evidence="17">Binds 1 heme group covalently.</text>
</comment>
<name>A0AAP0HF12_9MAGN</name>
<dbReference type="AlphaFoldDB" id="A0AAP0HF12"/>
<feature type="binding site" description="axial binding residue" evidence="17">
    <location>
        <position position="23"/>
    </location>
    <ligand>
        <name>heme</name>
        <dbReference type="ChEBI" id="CHEBI:30413"/>
    </ligand>
    <ligandPart>
        <name>Fe</name>
        <dbReference type="ChEBI" id="CHEBI:18248"/>
    </ligandPart>
</feature>
<dbReference type="Pfam" id="PF16639">
    <property type="entry name" value="Apocytochr_F_N"/>
    <property type="match status" value="1"/>
</dbReference>
<evidence type="ECO:0000256" key="1">
    <source>
        <dbReference type="ARBA" id="ARBA00003068"/>
    </source>
</evidence>
<dbReference type="GO" id="GO:0009535">
    <property type="term" value="C:chloroplast thylakoid membrane"/>
    <property type="evidence" value="ECO:0007669"/>
    <property type="project" value="TreeGrafter"/>
</dbReference>
<evidence type="ECO:0000256" key="16">
    <source>
        <dbReference type="ARBA" id="ARBA00046266"/>
    </source>
</evidence>
<dbReference type="GO" id="GO:0009055">
    <property type="term" value="F:electron transfer activity"/>
    <property type="evidence" value="ECO:0007669"/>
    <property type="project" value="InterPro"/>
</dbReference>
<dbReference type="PANTHER" id="PTHR33288:SF10">
    <property type="entry name" value="CYTOCHROME F"/>
    <property type="match status" value="1"/>
</dbReference>